<keyword evidence="7" id="KW-1185">Reference proteome</keyword>
<dbReference type="Pfam" id="PF05903">
    <property type="entry name" value="Peptidase_C97"/>
    <property type="match status" value="1"/>
</dbReference>
<evidence type="ECO:0000256" key="1">
    <source>
        <dbReference type="ARBA" id="ARBA00008140"/>
    </source>
</evidence>
<feature type="region of interest" description="Disordered" evidence="4">
    <location>
        <begin position="1"/>
        <end position="22"/>
    </location>
</feature>
<dbReference type="PROSITE" id="PS51858">
    <property type="entry name" value="PPPDE"/>
    <property type="match status" value="1"/>
</dbReference>
<reference evidence="6 7" key="1">
    <citation type="journal article" date="2016" name="Sci. Rep.">
        <title>The Dendrobium catenatum Lindl. genome sequence provides insights into polysaccharide synthase, floral development and adaptive evolution.</title>
        <authorList>
            <person name="Zhang G.Q."/>
            <person name="Xu Q."/>
            <person name="Bian C."/>
            <person name="Tsai W.C."/>
            <person name="Yeh C.M."/>
            <person name="Liu K.W."/>
            <person name="Yoshida K."/>
            <person name="Zhang L.S."/>
            <person name="Chang S.B."/>
            <person name="Chen F."/>
            <person name="Shi Y."/>
            <person name="Su Y.Y."/>
            <person name="Zhang Y.Q."/>
            <person name="Chen L.J."/>
            <person name="Yin Y."/>
            <person name="Lin M."/>
            <person name="Huang H."/>
            <person name="Deng H."/>
            <person name="Wang Z.W."/>
            <person name="Zhu S.L."/>
            <person name="Zhao X."/>
            <person name="Deng C."/>
            <person name="Niu S.C."/>
            <person name="Huang J."/>
            <person name="Wang M."/>
            <person name="Liu G.H."/>
            <person name="Yang H.J."/>
            <person name="Xiao X.J."/>
            <person name="Hsiao Y.Y."/>
            <person name="Wu W.L."/>
            <person name="Chen Y.Y."/>
            <person name="Mitsuda N."/>
            <person name="Ohme-Takagi M."/>
            <person name="Luo Y.B."/>
            <person name="Van de Peer Y."/>
            <person name="Liu Z.J."/>
        </authorList>
    </citation>
    <scope>NUCLEOTIDE SEQUENCE [LARGE SCALE GENOMIC DNA]</scope>
    <source>
        <tissue evidence="6">The whole plant</tissue>
    </source>
</reference>
<evidence type="ECO:0000256" key="2">
    <source>
        <dbReference type="ARBA" id="ARBA00022670"/>
    </source>
</evidence>
<keyword evidence="2" id="KW-0645">Protease</keyword>
<dbReference type="PANTHER" id="PTHR12378:SF10">
    <property type="entry name" value="OS04G0548000 PROTEIN"/>
    <property type="match status" value="1"/>
</dbReference>
<dbReference type="GO" id="GO:0016579">
    <property type="term" value="P:protein deubiquitination"/>
    <property type="evidence" value="ECO:0007669"/>
    <property type="project" value="TreeGrafter"/>
</dbReference>
<feature type="domain" description="PPPDE" evidence="5">
    <location>
        <begin position="25"/>
        <end position="162"/>
    </location>
</feature>
<dbReference type="Gene3D" id="3.90.1720.30">
    <property type="entry name" value="PPPDE domains"/>
    <property type="match status" value="1"/>
</dbReference>
<dbReference type="AlphaFoldDB" id="A0A2I0VNH4"/>
<dbReference type="GO" id="GO:0101005">
    <property type="term" value="F:deubiquitinase activity"/>
    <property type="evidence" value="ECO:0007669"/>
    <property type="project" value="TreeGrafter"/>
</dbReference>
<name>A0A2I0VNH4_9ASPA</name>
<organism evidence="6 7">
    <name type="scientific">Dendrobium catenatum</name>
    <dbReference type="NCBI Taxonomy" id="906689"/>
    <lineage>
        <taxon>Eukaryota</taxon>
        <taxon>Viridiplantae</taxon>
        <taxon>Streptophyta</taxon>
        <taxon>Embryophyta</taxon>
        <taxon>Tracheophyta</taxon>
        <taxon>Spermatophyta</taxon>
        <taxon>Magnoliopsida</taxon>
        <taxon>Liliopsida</taxon>
        <taxon>Asparagales</taxon>
        <taxon>Orchidaceae</taxon>
        <taxon>Epidendroideae</taxon>
        <taxon>Malaxideae</taxon>
        <taxon>Dendrobiinae</taxon>
        <taxon>Dendrobium</taxon>
    </lineage>
</organism>
<feature type="region of interest" description="Disordered" evidence="4">
    <location>
        <begin position="178"/>
        <end position="224"/>
    </location>
</feature>
<feature type="compositionally biased region" description="Basic and acidic residues" evidence="4">
    <location>
        <begin position="210"/>
        <end position="224"/>
    </location>
</feature>
<dbReference type="Proteomes" id="UP000233837">
    <property type="component" value="Unassembled WGS sequence"/>
</dbReference>
<sequence>MRSFLPRSSSAKEHKNGEGSSGSRTHLYLNVYDLSPINNYLYWFGFGIFHSGIEVHGMEYGFGAHDYPTSGVFEVEPRGCPGFIYRRTVWLGTTTMPQDEFRSFIEQLSRKYHGDTYNLIVKNCNHFTNDVCMHLTGKPVPGWVNRLARLGSLCNCLLPENIHVTTVRHLPDHSAFSEDGSGSYASTLEVSDDEEELDHHLLTASSSDQPHSKEKPLKLAREKF</sequence>
<dbReference type="InterPro" id="IPR008580">
    <property type="entry name" value="PPPDE_dom"/>
</dbReference>
<evidence type="ECO:0000256" key="4">
    <source>
        <dbReference type="SAM" id="MobiDB-lite"/>
    </source>
</evidence>
<dbReference type="EMBL" id="KZ503378">
    <property type="protein sequence ID" value="PKU64957.1"/>
    <property type="molecule type" value="Genomic_DNA"/>
</dbReference>
<evidence type="ECO:0000259" key="5">
    <source>
        <dbReference type="PROSITE" id="PS51858"/>
    </source>
</evidence>
<protein>
    <submittedName>
        <fullName evidence="6">DeSI-like protein</fullName>
    </submittedName>
</protein>
<evidence type="ECO:0000313" key="6">
    <source>
        <dbReference type="EMBL" id="PKU64957.1"/>
    </source>
</evidence>
<evidence type="ECO:0000256" key="3">
    <source>
        <dbReference type="ARBA" id="ARBA00022801"/>
    </source>
</evidence>
<dbReference type="PANTHER" id="PTHR12378">
    <property type="entry name" value="DESUMOYLATING ISOPEPTIDASE"/>
    <property type="match status" value="1"/>
</dbReference>
<evidence type="ECO:0000313" key="7">
    <source>
        <dbReference type="Proteomes" id="UP000233837"/>
    </source>
</evidence>
<dbReference type="SMART" id="SM01179">
    <property type="entry name" value="DUF862"/>
    <property type="match status" value="1"/>
</dbReference>
<dbReference type="STRING" id="906689.A0A2I0VNH4"/>
<dbReference type="InterPro" id="IPR042266">
    <property type="entry name" value="PPPDE_sf"/>
</dbReference>
<reference evidence="6 7" key="2">
    <citation type="journal article" date="2017" name="Nature">
        <title>The Apostasia genome and the evolution of orchids.</title>
        <authorList>
            <person name="Zhang G.Q."/>
            <person name="Liu K.W."/>
            <person name="Li Z."/>
            <person name="Lohaus R."/>
            <person name="Hsiao Y.Y."/>
            <person name="Niu S.C."/>
            <person name="Wang J.Y."/>
            <person name="Lin Y.C."/>
            <person name="Xu Q."/>
            <person name="Chen L.J."/>
            <person name="Yoshida K."/>
            <person name="Fujiwara S."/>
            <person name="Wang Z.W."/>
            <person name="Zhang Y.Q."/>
            <person name="Mitsuda N."/>
            <person name="Wang M."/>
            <person name="Liu G.H."/>
            <person name="Pecoraro L."/>
            <person name="Huang H.X."/>
            <person name="Xiao X.J."/>
            <person name="Lin M."/>
            <person name="Wu X.Y."/>
            <person name="Wu W.L."/>
            <person name="Chen Y.Y."/>
            <person name="Chang S.B."/>
            <person name="Sakamoto S."/>
            <person name="Ohme-Takagi M."/>
            <person name="Yagi M."/>
            <person name="Zeng S.J."/>
            <person name="Shen C.Y."/>
            <person name="Yeh C.M."/>
            <person name="Luo Y.B."/>
            <person name="Tsai W.C."/>
            <person name="Van de Peer Y."/>
            <person name="Liu Z.J."/>
        </authorList>
    </citation>
    <scope>NUCLEOTIDE SEQUENCE [LARGE SCALE GENOMIC DNA]</scope>
    <source>
        <tissue evidence="6">The whole plant</tissue>
    </source>
</reference>
<dbReference type="GO" id="GO:0006508">
    <property type="term" value="P:proteolysis"/>
    <property type="evidence" value="ECO:0007669"/>
    <property type="project" value="UniProtKB-KW"/>
</dbReference>
<accession>A0A2I0VNH4</accession>
<gene>
    <name evidence="6" type="ORF">MA16_Dca004572</name>
</gene>
<proteinExistence type="inferred from homology"/>
<comment type="similarity">
    <text evidence="1">Belongs to the DeSI family.</text>
</comment>
<keyword evidence="3" id="KW-0378">Hydrolase</keyword>